<evidence type="ECO:0000313" key="1">
    <source>
        <dbReference type="EMBL" id="KRN47026.1"/>
    </source>
</evidence>
<gene>
    <name evidence="1" type="ORF">IV50_GL000294</name>
</gene>
<dbReference type="RefSeq" id="WP_057744020.1">
    <property type="nucleotide sequence ID" value="NZ_BJLU01000003.1"/>
</dbReference>
<dbReference type="Gene3D" id="3.60.160.10">
    <property type="entry name" value="Mitochondrial biogenesis AIM24"/>
    <property type="match status" value="1"/>
</dbReference>
<dbReference type="InterPro" id="IPR036983">
    <property type="entry name" value="AIM24_sf"/>
</dbReference>
<comment type="caution">
    <text evidence="1">The sequence shown here is derived from an EMBL/GenBank/DDBJ whole genome shotgun (WGS) entry which is preliminary data.</text>
</comment>
<dbReference type="Pfam" id="PF01987">
    <property type="entry name" value="AIM24"/>
    <property type="match status" value="1"/>
</dbReference>
<name>A0A0R2H2I3_WEIVI</name>
<dbReference type="InterPro" id="IPR002838">
    <property type="entry name" value="AIM24"/>
</dbReference>
<organism evidence="1 2">
    <name type="scientific">Weissella viridescens</name>
    <name type="common">Lactobacillus viridescens</name>
    <dbReference type="NCBI Taxonomy" id="1629"/>
    <lineage>
        <taxon>Bacteria</taxon>
        <taxon>Bacillati</taxon>
        <taxon>Bacillota</taxon>
        <taxon>Bacilli</taxon>
        <taxon>Lactobacillales</taxon>
        <taxon>Lactobacillaceae</taxon>
        <taxon>Weissella</taxon>
    </lineage>
</organism>
<dbReference type="PATRIC" id="fig|1629.5.peg.297"/>
<dbReference type="EMBL" id="JQBM01000001">
    <property type="protein sequence ID" value="KRN47026.1"/>
    <property type="molecule type" value="Genomic_DNA"/>
</dbReference>
<reference evidence="1 2" key="1">
    <citation type="journal article" date="2015" name="Genome Announc.">
        <title>Expanding the biotechnology potential of lactobacilli through comparative genomics of 213 strains and associated genera.</title>
        <authorList>
            <person name="Sun Z."/>
            <person name="Harris H.M."/>
            <person name="McCann A."/>
            <person name="Guo C."/>
            <person name="Argimon S."/>
            <person name="Zhang W."/>
            <person name="Yang X."/>
            <person name="Jeffery I.B."/>
            <person name="Cooney J.C."/>
            <person name="Kagawa T.F."/>
            <person name="Liu W."/>
            <person name="Song Y."/>
            <person name="Salvetti E."/>
            <person name="Wrobel A."/>
            <person name="Rasinkangas P."/>
            <person name="Parkhill J."/>
            <person name="Rea M.C."/>
            <person name="O'Sullivan O."/>
            <person name="Ritari J."/>
            <person name="Douillard F.P."/>
            <person name="Paul Ross R."/>
            <person name="Yang R."/>
            <person name="Briner A.E."/>
            <person name="Felis G.E."/>
            <person name="de Vos W.M."/>
            <person name="Barrangou R."/>
            <person name="Klaenhammer T.R."/>
            <person name="Caufield P.W."/>
            <person name="Cui Y."/>
            <person name="Zhang H."/>
            <person name="O'Toole P.W."/>
        </authorList>
    </citation>
    <scope>NUCLEOTIDE SEQUENCE [LARGE SCALE GENOMIC DNA]</scope>
    <source>
        <strain evidence="1 2">DSM 20410</strain>
    </source>
</reference>
<dbReference type="Proteomes" id="UP000051992">
    <property type="component" value="Unassembled WGS sequence"/>
</dbReference>
<dbReference type="SUPFAM" id="SSF51219">
    <property type="entry name" value="TRAP-like"/>
    <property type="match status" value="1"/>
</dbReference>
<sequence length="73" mass="7940">METDGAEAILDNNYGDIVKMKLDGTKPLIVDNQYVVAWTSELEYTIEVAAGVVGFKTGEGLANEFHETGTVLF</sequence>
<accession>A0A0R2H2I3</accession>
<keyword evidence="2" id="KW-1185">Reference proteome</keyword>
<dbReference type="InterPro" id="IPR016031">
    <property type="entry name" value="Trp_RNA-bd_attenuator-like_dom"/>
</dbReference>
<evidence type="ECO:0000313" key="2">
    <source>
        <dbReference type="Proteomes" id="UP000051992"/>
    </source>
</evidence>
<dbReference type="AlphaFoldDB" id="A0A0R2H2I3"/>
<dbReference type="OrthoDB" id="9779518at2"/>
<proteinExistence type="predicted"/>
<protein>
    <submittedName>
        <fullName evidence="1">Uncharacterized protein</fullName>
    </submittedName>
</protein>